<dbReference type="SUPFAM" id="SSF53732">
    <property type="entry name" value="Aconitase iron-sulfur domain"/>
    <property type="match status" value="1"/>
</dbReference>
<keyword evidence="4" id="KW-0408">Iron</keyword>
<dbReference type="PANTHER" id="PTHR43822:SF2">
    <property type="entry name" value="HOMOACONITASE, MITOCHONDRIAL"/>
    <property type="match status" value="1"/>
</dbReference>
<dbReference type="PRINTS" id="PR00415">
    <property type="entry name" value="ACONITASE"/>
</dbReference>
<sequence length="436" mass="45096">MAGAKAIEGRTLVEKVAAKASGRADTRAGDLVTAEVDLCFAHDSSGPRRWGPMLAELGRGLWDPSKVVIASDHYVPAVDAESAAILSLTRRFAAEHGVGRFYDMEGIGHMLLAERGLVRPGMLVAGGDSHTPMAGAFGAYAAGYGATDMAAIAATGRTWLQVPATIRVEWRGALRGGVTAKDMMLFLCRELGMDNAFRAVEFAGPTVEAMSMPERLVLTNMAAELGAETGVVAPDATTFGWLREAGTPVEDEAAARAWASDPDADYEAVHRFDAGALPPMIALPHSPANSVAVAEAEGRRIDQAYVGACVGAKLEDLRMAARVLAGQRVAAGVRLLVAPASSRVTEAASRDGTLATLMAAGATLMPSGCGACAGMGAGLLADGEVCISTTNRNFKGRMGHAGAEVYLGSPYSVAAAAIAGRIVDPRGYLGQRRAAA</sequence>
<dbReference type="NCBIfam" id="TIGR02086">
    <property type="entry name" value="IPMI_arch"/>
    <property type="match status" value="1"/>
</dbReference>
<feature type="domain" description="Aconitase/3-isopropylmalate dehydratase large subunit alpha/beta/alpha" evidence="7">
    <location>
        <begin position="36"/>
        <end position="420"/>
    </location>
</feature>
<dbReference type="NCBIfam" id="TIGR01343">
    <property type="entry name" value="hacA_fam"/>
    <property type="match status" value="1"/>
</dbReference>
<dbReference type="GO" id="GO:0051539">
    <property type="term" value="F:4 iron, 4 sulfur cluster binding"/>
    <property type="evidence" value="ECO:0007669"/>
    <property type="project" value="UniProtKB-KW"/>
</dbReference>
<evidence type="ECO:0000256" key="5">
    <source>
        <dbReference type="ARBA" id="ARBA00023014"/>
    </source>
</evidence>
<dbReference type="AlphaFoldDB" id="A0A258FMX9"/>
<evidence type="ECO:0000256" key="3">
    <source>
        <dbReference type="ARBA" id="ARBA00022723"/>
    </source>
</evidence>
<accession>A0A258FMX9</accession>
<evidence type="ECO:0000256" key="4">
    <source>
        <dbReference type="ARBA" id="ARBA00023004"/>
    </source>
</evidence>
<dbReference type="GO" id="GO:0046872">
    <property type="term" value="F:metal ion binding"/>
    <property type="evidence" value="ECO:0007669"/>
    <property type="project" value="UniProtKB-KW"/>
</dbReference>
<dbReference type="GO" id="GO:0003861">
    <property type="term" value="F:3-isopropylmalate dehydratase activity"/>
    <property type="evidence" value="ECO:0007669"/>
    <property type="project" value="InterPro"/>
</dbReference>
<comment type="subunit">
    <text evidence="1">Heterodimer of LeuC and LeuD.</text>
</comment>
<dbReference type="EMBL" id="NCEB01000014">
    <property type="protein sequence ID" value="OYX33696.1"/>
    <property type="molecule type" value="Genomic_DNA"/>
</dbReference>
<protein>
    <submittedName>
        <fullName evidence="8">3-isopropylmalate dehydratase</fullName>
    </submittedName>
</protein>
<evidence type="ECO:0000313" key="8">
    <source>
        <dbReference type="EMBL" id="OYX33696.1"/>
    </source>
</evidence>
<dbReference type="InterPro" id="IPR011826">
    <property type="entry name" value="HAcnase/IPMdehydase_lsu_prok"/>
</dbReference>
<dbReference type="PANTHER" id="PTHR43822">
    <property type="entry name" value="HOMOACONITASE, MITOCHONDRIAL-RELATED"/>
    <property type="match status" value="1"/>
</dbReference>
<keyword evidence="2" id="KW-0004">4Fe-4S</keyword>
<dbReference type="Gene3D" id="3.30.499.10">
    <property type="entry name" value="Aconitase, domain 3"/>
    <property type="match status" value="2"/>
</dbReference>
<dbReference type="InterPro" id="IPR050067">
    <property type="entry name" value="IPM_dehydratase_rel_enz"/>
</dbReference>
<dbReference type="InterPro" id="IPR001030">
    <property type="entry name" value="Acoase/IPM_deHydtase_lsu_aba"/>
</dbReference>
<reference evidence="8 9" key="1">
    <citation type="submission" date="2017-03" db="EMBL/GenBank/DDBJ databases">
        <title>Lifting the veil on microbial sulfur biogeochemistry in mining wastewaters.</title>
        <authorList>
            <person name="Kantor R.S."/>
            <person name="Colenbrander Nelson T."/>
            <person name="Marshall S."/>
            <person name="Bennett D."/>
            <person name="Apte S."/>
            <person name="Camacho D."/>
            <person name="Thomas B.C."/>
            <person name="Warren L.A."/>
            <person name="Banfield J.F."/>
        </authorList>
    </citation>
    <scope>NUCLEOTIDE SEQUENCE [LARGE SCALE GENOMIC DNA]</scope>
    <source>
        <strain evidence="8">32-69-9</strain>
    </source>
</reference>
<evidence type="ECO:0000256" key="1">
    <source>
        <dbReference type="ARBA" id="ARBA00011271"/>
    </source>
</evidence>
<keyword evidence="3" id="KW-0479">Metal-binding</keyword>
<gene>
    <name evidence="8" type="ORF">B7Z01_08045</name>
</gene>
<evidence type="ECO:0000313" key="9">
    <source>
        <dbReference type="Proteomes" id="UP000215595"/>
    </source>
</evidence>
<comment type="caution">
    <text evidence="8">The sequence shown here is derived from an EMBL/GenBank/DDBJ whole genome shotgun (WGS) entry which is preliminary data.</text>
</comment>
<organism evidence="8 9">
    <name type="scientific">Brevundimonas subvibrioides</name>
    <dbReference type="NCBI Taxonomy" id="74313"/>
    <lineage>
        <taxon>Bacteria</taxon>
        <taxon>Pseudomonadati</taxon>
        <taxon>Pseudomonadota</taxon>
        <taxon>Alphaproteobacteria</taxon>
        <taxon>Caulobacterales</taxon>
        <taxon>Caulobacteraceae</taxon>
        <taxon>Brevundimonas</taxon>
    </lineage>
</organism>
<dbReference type="InterPro" id="IPR036008">
    <property type="entry name" value="Aconitase_4Fe-4S_dom"/>
</dbReference>
<evidence type="ECO:0000259" key="7">
    <source>
        <dbReference type="Pfam" id="PF00330"/>
    </source>
</evidence>
<proteinExistence type="predicted"/>
<keyword evidence="6" id="KW-0456">Lyase</keyword>
<dbReference type="InterPro" id="IPR015931">
    <property type="entry name" value="Acnase/IPM_dHydase_lsu_aba_1/3"/>
</dbReference>
<evidence type="ECO:0000256" key="2">
    <source>
        <dbReference type="ARBA" id="ARBA00022485"/>
    </source>
</evidence>
<dbReference type="GO" id="GO:0009098">
    <property type="term" value="P:L-leucine biosynthetic process"/>
    <property type="evidence" value="ECO:0007669"/>
    <property type="project" value="InterPro"/>
</dbReference>
<evidence type="ECO:0000256" key="6">
    <source>
        <dbReference type="ARBA" id="ARBA00023239"/>
    </source>
</evidence>
<dbReference type="Pfam" id="PF00330">
    <property type="entry name" value="Aconitase"/>
    <property type="match status" value="1"/>
</dbReference>
<keyword evidence="5" id="KW-0411">Iron-sulfur</keyword>
<dbReference type="InterPro" id="IPR006251">
    <property type="entry name" value="Homoacnase/IPMdehydase_lsu"/>
</dbReference>
<dbReference type="NCBIfam" id="NF001614">
    <property type="entry name" value="PRK00402.1"/>
    <property type="match status" value="1"/>
</dbReference>
<dbReference type="Proteomes" id="UP000215595">
    <property type="component" value="Unassembled WGS sequence"/>
</dbReference>
<name>A0A258FMX9_9CAUL</name>